<keyword evidence="1" id="KW-0285">Flavoprotein</keyword>
<sequence>MATPHPQRPKRPAITTFTDRTGTSFTPRFPLRHRDAEFFSELIHRAHNVLFVVTDPTLPDNGLVYVSPSFREHTGYDIEDILYRNCRFLQGPNTDPRDIRSIQTAVATQSEVILRLTNYRKDGTTFQNQFFLTTLRKYVPENLWRVRLRPWVANAITRLRLAHGVNVADELGEAAKVNRREKLKNVYFVGVLCDCEKAKRNVILNFGATFRSMQPPEDEHDEEHSLKWPLDGTGAGRVERPVSTRGPTEFEGVKGKYVSDDENATGRLLTF</sequence>
<dbReference type="Gene3D" id="3.30.450.20">
    <property type="entry name" value="PAS domain"/>
    <property type="match status" value="1"/>
</dbReference>
<evidence type="ECO:0000259" key="5">
    <source>
        <dbReference type="Pfam" id="PF13426"/>
    </source>
</evidence>
<dbReference type="PANTHER" id="PTHR47429:SF2">
    <property type="entry name" value="PROTEIN TWIN LOV 1"/>
    <property type="match status" value="1"/>
</dbReference>
<keyword evidence="3" id="KW-0157">Chromophore</keyword>
<feature type="domain" description="PAS" evidence="5">
    <location>
        <begin position="59"/>
        <end position="136"/>
    </location>
</feature>
<accession>A0A126WYX5</accession>
<evidence type="ECO:0000313" key="6">
    <source>
        <dbReference type="EMBL" id="AML77534.1"/>
    </source>
</evidence>
<evidence type="ECO:0000256" key="1">
    <source>
        <dbReference type="ARBA" id="ARBA00022630"/>
    </source>
</evidence>
<dbReference type="AlphaFoldDB" id="A0A126WYX5"/>
<dbReference type="InterPro" id="IPR035965">
    <property type="entry name" value="PAS-like_dom_sf"/>
</dbReference>
<evidence type="ECO:0000256" key="3">
    <source>
        <dbReference type="ARBA" id="ARBA00022991"/>
    </source>
</evidence>
<reference evidence="6" key="1">
    <citation type="journal article" date="2016" name="Proc. Natl. Acad. Sci. U.S.A.">
        <title>Functional and topological diversity of LOV domain photoreceptors.</title>
        <authorList>
            <person name="Glantz S.T."/>
            <person name="Carpenter E.J."/>
            <person name="Melkonian M."/>
            <person name="Gardner K.H."/>
            <person name="Boyden E.S."/>
            <person name="Wong G.K."/>
            <person name="Chow B.Y."/>
        </authorList>
    </citation>
    <scope>NUCLEOTIDE SEQUENCE</scope>
    <source>
        <strain evidence="6">JJZR_2006186</strain>
    </source>
</reference>
<organism evidence="6">
    <name type="scientific">Rhodochaete parvula</name>
    <dbReference type="NCBI Taxonomy" id="110510"/>
    <lineage>
        <taxon>Eukaryota</taxon>
        <taxon>Rhodophyta</taxon>
        <taxon>Compsopogonophyceae</taxon>
        <taxon>Rhodochaetales</taxon>
        <taxon>Rhodochaetaceae</taxon>
        <taxon>Rhodochaete</taxon>
    </lineage>
</organism>
<feature type="region of interest" description="Disordered" evidence="4">
    <location>
        <begin position="214"/>
        <end position="253"/>
    </location>
</feature>
<dbReference type="SUPFAM" id="SSF55785">
    <property type="entry name" value="PYP-like sensor domain (PAS domain)"/>
    <property type="match status" value="1"/>
</dbReference>
<evidence type="ECO:0000256" key="4">
    <source>
        <dbReference type="SAM" id="MobiDB-lite"/>
    </source>
</evidence>
<protein>
    <submittedName>
        <fullName evidence="6">Putative LOV domain-containing protein</fullName>
    </submittedName>
</protein>
<keyword evidence="2" id="KW-0288">FMN</keyword>
<dbReference type="PANTHER" id="PTHR47429">
    <property type="entry name" value="PROTEIN TWIN LOV 1"/>
    <property type="match status" value="1"/>
</dbReference>
<dbReference type="GO" id="GO:0005634">
    <property type="term" value="C:nucleus"/>
    <property type="evidence" value="ECO:0007669"/>
    <property type="project" value="TreeGrafter"/>
</dbReference>
<dbReference type="EMBL" id="KU699614">
    <property type="protein sequence ID" value="AML77534.1"/>
    <property type="molecule type" value="mRNA"/>
</dbReference>
<dbReference type="Pfam" id="PF13426">
    <property type="entry name" value="PAS_9"/>
    <property type="match status" value="1"/>
</dbReference>
<proteinExistence type="evidence at transcript level"/>
<name>A0A126WYX5_9RHOD</name>
<evidence type="ECO:0000256" key="2">
    <source>
        <dbReference type="ARBA" id="ARBA00022643"/>
    </source>
</evidence>
<dbReference type="InterPro" id="IPR000014">
    <property type="entry name" value="PAS"/>
</dbReference>